<protein>
    <submittedName>
        <fullName evidence="2">Uncharacterized protein</fullName>
    </submittedName>
</protein>
<dbReference type="RefSeq" id="WP_179503546.1">
    <property type="nucleotide sequence ID" value="NZ_JACCAA010000001.1"/>
</dbReference>
<sequence length="49" mass="4891">MFLNAIVVAASETSGEAAVNPWVVGGIALGILLFALLVVVAIGGGREHS</sequence>
<reference evidence="2 3" key="1">
    <citation type="submission" date="2020-07" db="EMBL/GenBank/DDBJ databases">
        <title>Sequencing the genomes of 1000 actinobacteria strains.</title>
        <authorList>
            <person name="Klenk H.-P."/>
        </authorList>
    </citation>
    <scope>NUCLEOTIDE SEQUENCE [LARGE SCALE GENOMIC DNA]</scope>
    <source>
        <strain evidence="2 3">DSM 23819</strain>
    </source>
</reference>
<evidence type="ECO:0000256" key="1">
    <source>
        <dbReference type="SAM" id="Phobius"/>
    </source>
</evidence>
<proteinExistence type="predicted"/>
<keyword evidence="1" id="KW-0472">Membrane</keyword>
<organism evidence="2 3">
    <name type="scientific">Nocardioides daedukensis</name>
    <dbReference type="NCBI Taxonomy" id="634462"/>
    <lineage>
        <taxon>Bacteria</taxon>
        <taxon>Bacillati</taxon>
        <taxon>Actinomycetota</taxon>
        <taxon>Actinomycetes</taxon>
        <taxon>Propionibacteriales</taxon>
        <taxon>Nocardioidaceae</taxon>
        <taxon>Nocardioides</taxon>
    </lineage>
</organism>
<comment type="caution">
    <text evidence="2">The sequence shown here is derived from an EMBL/GenBank/DDBJ whole genome shotgun (WGS) entry which is preliminary data.</text>
</comment>
<keyword evidence="1" id="KW-0812">Transmembrane</keyword>
<feature type="transmembrane region" description="Helical" evidence="1">
    <location>
        <begin position="22"/>
        <end position="43"/>
    </location>
</feature>
<keyword evidence="3" id="KW-1185">Reference proteome</keyword>
<evidence type="ECO:0000313" key="2">
    <source>
        <dbReference type="EMBL" id="NYG60637.1"/>
    </source>
</evidence>
<evidence type="ECO:0000313" key="3">
    <source>
        <dbReference type="Proteomes" id="UP000540656"/>
    </source>
</evidence>
<dbReference type="EMBL" id="JACCAA010000001">
    <property type="protein sequence ID" value="NYG60637.1"/>
    <property type="molecule type" value="Genomic_DNA"/>
</dbReference>
<name>A0A7Y9S1L4_9ACTN</name>
<dbReference type="Proteomes" id="UP000540656">
    <property type="component" value="Unassembled WGS sequence"/>
</dbReference>
<keyword evidence="1" id="KW-1133">Transmembrane helix</keyword>
<gene>
    <name evidence="2" type="ORF">BJ980_003560</name>
</gene>
<accession>A0A7Y9S1L4</accession>
<dbReference type="AlphaFoldDB" id="A0A7Y9S1L4"/>